<dbReference type="PANTHER" id="PTHR45947">
    <property type="entry name" value="SULFOQUINOVOSYL TRANSFERASE SQD2"/>
    <property type="match status" value="1"/>
</dbReference>
<dbReference type="EMBL" id="FONA01000036">
    <property type="protein sequence ID" value="SFF08648.1"/>
    <property type="molecule type" value="Genomic_DNA"/>
</dbReference>
<dbReference type="GO" id="GO:0016757">
    <property type="term" value="F:glycosyltransferase activity"/>
    <property type="evidence" value="ECO:0007669"/>
    <property type="project" value="InterPro"/>
</dbReference>
<dbReference type="InParanoid" id="A0A1I2FUZ6"/>
<dbReference type="InterPro" id="IPR050194">
    <property type="entry name" value="Glycosyltransferase_grp1"/>
</dbReference>
<dbReference type="SUPFAM" id="SSF53756">
    <property type="entry name" value="UDP-Glycosyltransferase/glycogen phosphorylase"/>
    <property type="match status" value="1"/>
</dbReference>
<dbReference type="InterPro" id="IPR001296">
    <property type="entry name" value="Glyco_trans_1"/>
</dbReference>
<dbReference type="AlphaFoldDB" id="A0A1I2FUZ6"/>
<proteinExistence type="predicted"/>
<dbReference type="STRING" id="385682.SAMN05444380_1361"/>
<keyword evidence="2" id="KW-0808">Transferase</keyword>
<gene>
    <name evidence="2" type="ORF">SAMN05444380_1361</name>
</gene>
<feature type="domain" description="Glycosyl transferase family 1" evidence="1">
    <location>
        <begin position="202"/>
        <end position="363"/>
    </location>
</feature>
<name>A0A1I2FUZ6_9BACT</name>
<organism evidence="2 3">
    <name type="scientific">Thermophagus xiamenensis</name>
    <dbReference type="NCBI Taxonomy" id="385682"/>
    <lineage>
        <taxon>Bacteria</taxon>
        <taxon>Pseudomonadati</taxon>
        <taxon>Bacteroidota</taxon>
        <taxon>Bacteroidia</taxon>
        <taxon>Marinilabiliales</taxon>
        <taxon>Marinilabiliaceae</taxon>
        <taxon>Thermophagus</taxon>
    </lineage>
</organism>
<evidence type="ECO:0000259" key="1">
    <source>
        <dbReference type="Pfam" id="PF00534"/>
    </source>
</evidence>
<dbReference type="Proteomes" id="UP000181976">
    <property type="component" value="Unassembled WGS sequence"/>
</dbReference>
<evidence type="ECO:0000313" key="2">
    <source>
        <dbReference type="EMBL" id="SFF08648.1"/>
    </source>
</evidence>
<protein>
    <submittedName>
        <fullName evidence="2">Glycosyltransferase involved in cell wall bisynthesis</fullName>
    </submittedName>
</protein>
<dbReference type="eggNOG" id="COG0438">
    <property type="taxonomic scope" value="Bacteria"/>
</dbReference>
<dbReference type="Pfam" id="PF00534">
    <property type="entry name" value="Glycos_transf_1"/>
    <property type="match status" value="1"/>
</dbReference>
<evidence type="ECO:0000313" key="3">
    <source>
        <dbReference type="Proteomes" id="UP000181976"/>
    </source>
</evidence>
<dbReference type="Gene3D" id="3.40.50.2000">
    <property type="entry name" value="Glycogen Phosphorylase B"/>
    <property type="match status" value="2"/>
</dbReference>
<dbReference type="PANTHER" id="PTHR45947:SF3">
    <property type="entry name" value="SULFOQUINOVOSYL TRANSFERASE SQD2"/>
    <property type="match status" value="1"/>
</dbReference>
<reference evidence="2 3" key="1">
    <citation type="submission" date="2016-10" db="EMBL/GenBank/DDBJ databases">
        <authorList>
            <person name="de Groot N.N."/>
        </authorList>
    </citation>
    <scope>NUCLEOTIDE SEQUENCE [LARGE SCALE GENOMIC DNA]</scope>
    <source>
        <strain evidence="2 3">DSM 19012</strain>
    </source>
</reference>
<accession>A0A1I2FUZ6</accession>
<keyword evidence="3" id="KW-1185">Reference proteome</keyword>
<sequence length="385" mass="44122">MDLNETKKRIVILYDYFTPAFKAGGPVQSITNMVRLLGDRYEFYVVTTNRDLDGTILTVDADRWVDFEGKASVFYASPKYQSFGGVTRLVREVKPQVVYINGLFSLFATVYPLAGNVLHGMRQTRYIVAPRGMFQQGALALKATKKRVFLSLMKPFLRRPNVAWHATDLQEQQDIRRHVGSRAQVTIAGNVPAVLNNNPTPLFRKDELRVVTVALVVRMKNHITFLNVLKDYKGEKRVIYDIYGPLRDHEYWQECLRLIERMPPNVTVNYKGAVEPQKVAGILSQYHCFVLPTFGENFGHSIFEALAAGLPVLISDKTPWNHVQDLQAGWVVPDNNRMDWHKAFKEAITLTPQQWQEMSENARFVARNYLKEAGLEGKYQRLLGR</sequence>